<reference evidence="2" key="1">
    <citation type="submission" date="2013-12" db="EMBL/GenBank/DDBJ databases">
        <title>The Genome Sequence of Aphanomyces invadans NJM9701.</title>
        <authorList>
            <consortium name="The Broad Institute Genomics Platform"/>
            <person name="Russ C."/>
            <person name="Tyler B."/>
            <person name="van West P."/>
            <person name="Dieguez-Uribeondo J."/>
            <person name="Young S.K."/>
            <person name="Zeng Q."/>
            <person name="Gargeya S."/>
            <person name="Fitzgerald M."/>
            <person name="Abouelleil A."/>
            <person name="Alvarado L."/>
            <person name="Chapman S.B."/>
            <person name="Gainer-Dewar J."/>
            <person name="Goldberg J."/>
            <person name="Griggs A."/>
            <person name="Gujja S."/>
            <person name="Hansen M."/>
            <person name="Howarth C."/>
            <person name="Imamovic A."/>
            <person name="Ireland A."/>
            <person name="Larimer J."/>
            <person name="McCowan C."/>
            <person name="Murphy C."/>
            <person name="Pearson M."/>
            <person name="Poon T.W."/>
            <person name="Priest M."/>
            <person name="Roberts A."/>
            <person name="Saif S."/>
            <person name="Shea T."/>
            <person name="Sykes S."/>
            <person name="Wortman J."/>
            <person name="Nusbaum C."/>
            <person name="Birren B."/>
        </authorList>
    </citation>
    <scope>NUCLEOTIDE SEQUENCE [LARGE SCALE GENOMIC DNA]</scope>
    <source>
        <strain evidence="2">NJM9701</strain>
    </source>
</reference>
<keyword evidence="1" id="KW-1133">Transmembrane helix</keyword>
<gene>
    <name evidence="2" type="ORF">H310_04822</name>
</gene>
<dbReference type="AlphaFoldDB" id="A0A024UCG9"/>
<dbReference type="GeneID" id="20081872"/>
<evidence type="ECO:0000256" key="1">
    <source>
        <dbReference type="SAM" id="Phobius"/>
    </source>
</evidence>
<evidence type="ECO:0000313" key="2">
    <source>
        <dbReference type="EMBL" id="ETW03328.1"/>
    </source>
</evidence>
<dbReference type="EMBL" id="KI913959">
    <property type="protein sequence ID" value="ETW03328.1"/>
    <property type="molecule type" value="Genomic_DNA"/>
</dbReference>
<dbReference type="VEuPathDB" id="FungiDB:H310_04822"/>
<accession>A0A024UCG9</accession>
<name>A0A024UCG9_9STRA</name>
<dbReference type="RefSeq" id="XP_008867557.1">
    <property type="nucleotide sequence ID" value="XM_008869335.1"/>
</dbReference>
<proteinExistence type="predicted"/>
<protein>
    <submittedName>
        <fullName evidence="2">Uncharacterized protein</fullName>
    </submittedName>
</protein>
<feature type="transmembrane region" description="Helical" evidence="1">
    <location>
        <begin position="44"/>
        <end position="65"/>
    </location>
</feature>
<keyword evidence="1" id="KW-0812">Transmembrane</keyword>
<organism evidence="2">
    <name type="scientific">Aphanomyces invadans</name>
    <dbReference type="NCBI Taxonomy" id="157072"/>
    <lineage>
        <taxon>Eukaryota</taxon>
        <taxon>Sar</taxon>
        <taxon>Stramenopiles</taxon>
        <taxon>Oomycota</taxon>
        <taxon>Saprolegniomycetes</taxon>
        <taxon>Saprolegniales</taxon>
        <taxon>Verrucalvaceae</taxon>
        <taxon>Aphanomyces</taxon>
    </lineage>
</organism>
<keyword evidence="1" id="KW-0472">Membrane</keyword>
<sequence length="165" mass="18242">MTRKGIGWRVGRRCRRMLGTIRTGWDCARSLVRSQGALSSLNSFVLVLSAILAAVAEVVACVNLASTRAEVVPAIPIKERHAYTRDFFFFAPLDRGGRRRRGVTATQSIHQTFNGVQNDPRWRARLCLRSCSGHCWVARRIRCHGEVVGNSGGIDCAKVLPAIPL</sequence>